<evidence type="ECO:0000313" key="9">
    <source>
        <dbReference type="EMBL" id="GAM43555.1"/>
    </source>
</evidence>
<dbReference type="InterPro" id="IPR001841">
    <property type="entry name" value="Znf_RING"/>
</dbReference>
<keyword evidence="1" id="KW-0479">Metal-binding</keyword>
<evidence type="ECO:0000313" key="10">
    <source>
        <dbReference type="Proteomes" id="UP000053095"/>
    </source>
</evidence>
<dbReference type="InterPro" id="IPR017907">
    <property type="entry name" value="Znf_RING_CS"/>
</dbReference>
<keyword evidence="3" id="KW-0378">Hydrolase</keyword>
<dbReference type="InterPro" id="IPR013083">
    <property type="entry name" value="Znf_RING/FYVE/PHD"/>
</dbReference>
<dbReference type="EMBL" id="DF933852">
    <property type="protein sequence ID" value="GAM43555.1"/>
    <property type="molecule type" value="Genomic_DNA"/>
</dbReference>
<name>A0A0B8MZD1_TALPI</name>
<dbReference type="GO" id="GO:0016042">
    <property type="term" value="P:lipid catabolic process"/>
    <property type="evidence" value="ECO:0007669"/>
    <property type="project" value="UniProtKB-KW"/>
</dbReference>
<keyword evidence="5" id="KW-0442">Lipid degradation</keyword>
<gene>
    <name evidence="9" type="ORF">TCE0_056r18463</name>
</gene>
<evidence type="ECO:0000256" key="7">
    <source>
        <dbReference type="SAM" id="MobiDB-lite"/>
    </source>
</evidence>
<feature type="compositionally biased region" description="Polar residues" evidence="7">
    <location>
        <begin position="563"/>
        <end position="575"/>
    </location>
</feature>
<dbReference type="PROSITE" id="PS00518">
    <property type="entry name" value="ZF_RING_1"/>
    <property type="match status" value="1"/>
</dbReference>
<accession>A0A0B8MZD1</accession>
<keyword evidence="4" id="KW-0862">Zinc</keyword>
<sequence>MPTINPIWFQLTNDHDRVYFHSYRRLAELLHQDRFPRTTVHPSLTCFLGRHRKDCALERIFLGQQSPSTGAWNLQVDPRTASASNPCLVVDGDPLLRLADADQEINEGNDGATSRPVEWATARMSHLLDAFLARLLFPFCDLICLFVDDLGGDAGVCTLLQSWTAFGCTATTTRHRPRLLLISESDEAAISHIKNDPDAGNAGFFSSVTYLHLPVRSEPIDEDAYQPLSRVITEELEQSQLTRQQTRSCLSGSHLNALYESAVHHVCTTAEEPFNIIRACRQHRPIPTSLTDHFRVFLSLSPPMPRLIALSVIASSILMDAYQEEMHDFHPGDMFDALYRSHCERALSCSEDPSLMREECEYIKLRLCALHEEKIQHQQPASQIHRRTLDQHRSRWRTVHSHSVCLACLVRRPQHVLACRHSICDFCAGMWGTCLRGWEYGYLLKSCPLCQQSMEARVRSLPPTAAVRAVAIDGGGVRGVIPLRKTCEMQSTLGPDCPLRDCVDVSFGTSSGRGSHQFGYVPAGKPASRVASDLLPPDVQFLRSRGEREEITKTASRDAHDQAGSNSLPVPQQSANVGPAISVVSGRSGDQHSPGAERASLVLEDQPRVVFDSQYDGRALQALYRRHYGDRCMFDMRTSWSGIKVAVIAMAELPVLLTNYHVHRPRPLNGGYIPVLRSTPDQGFRIWQCACATSAVPTLLPPIFLPGLGECWDGALSHNNPSAVCRQEIECLWPWEPPLGVLLSFGTGYCHNAVRPCDTPPRSRARFRIFRRSLVQLFRTLMMSMDGEASWTLFFRHADDGLRSRLQRLNTILSGPEPAIDAVDSMPSMSEMVWEQGLGPGGFRALCLLLAASLFFTVEKLTRRETGGYFCLGAIRCRLPGMQFLSTMKHLGWTLCGFFRDGHLVEGDPSDPVCPQCGRLVVPVRFSVPDLQHMVVLSVELHARQLFPIGGFPHPLDWFLQRQGIQAVFGGCDESVNRQVCPQCQDRIESIPCTPDA</sequence>
<dbReference type="Proteomes" id="UP000053095">
    <property type="component" value="Unassembled WGS sequence"/>
</dbReference>
<dbReference type="GO" id="GO:0047499">
    <property type="term" value="F:calcium-independent phospholipase A2 activity"/>
    <property type="evidence" value="ECO:0007669"/>
    <property type="project" value="TreeGrafter"/>
</dbReference>
<evidence type="ECO:0000256" key="2">
    <source>
        <dbReference type="ARBA" id="ARBA00022771"/>
    </source>
</evidence>
<evidence type="ECO:0000256" key="1">
    <source>
        <dbReference type="ARBA" id="ARBA00022723"/>
    </source>
</evidence>
<feature type="region of interest" description="Disordered" evidence="7">
    <location>
        <begin position="542"/>
        <end position="575"/>
    </location>
</feature>
<dbReference type="PANTHER" id="PTHR24185:SF1">
    <property type="entry name" value="CALCIUM-INDEPENDENT PHOSPHOLIPASE A2-GAMMA"/>
    <property type="match status" value="1"/>
</dbReference>
<proteinExistence type="predicted"/>
<feature type="compositionally biased region" description="Basic and acidic residues" evidence="7">
    <location>
        <begin position="544"/>
        <end position="561"/>
    </location>
</feature>
<dbReference type="GO" id="GO:0019369">
    <property type="term" value="P:arachidonate metabolic process"/>
    <property type="evidence" value="ECO:0007669"/>
    <property type="project" value="TreeGrafter"/>
</dbReference>
<evidence type="ECO:0000256" key="4">
    <source>
        <dbReference type="ARBA" id="ARBA00022833"/>
    </source>
</evidence>
<dbReference type="SUPFAM" id="SSF52151">
    <property type="entry name" value="FabD/lysophospholipase-like"/>
    <property type="match status" value="1"/>
</dbReference>
<evidence type="ECO:0000259" key="8">
    <source>
        <dbReference type="PROSITE" id="PS50089"/>
    </source>
</evidence>
<feature type="domain" description="RING-type" evidence="8">
    <location>
        <begin position="405"/>
        <end position="451"/>
    </location>
</feature>
<keyword evidence="10" id="KW-1185">Reference proteome</keyword>
<dbReference type="AlphaFoldDB" id="A0A0B8MZD1"/>
<reference evidence="10" key="1">
    <citation type="journal article" date="2015" name="Genome Announc.">
        <title>Draft genome sequence of Talaromyces cellulolyticus strain Y-94, a source of lignocellulosic biomass-degrading enzymes.</title>
        <authorList>
            <person name="Fujii T."/>
            <person name="Koike H."/>
            <person name="Sawayama S."/>
            <person name="Yano S."/>
            <person name="Inoue H."/>
        </authorList>
    </citation>
    <scope>NUCLEOTIDE SEQUENCE [LARGE SCALE GENOMIC DNA]</scope>
    <source>
        <strain evidence="10">Y-94</strain>
    </source>
</reference>
<dbReference type="PANTHER" id="PTHR24185">
    <property type="entry name" value="CALCIUM-INDEPENDENT PHOSPHOLIPASE A2-GAMMA"/>
    <property type="match status" value="1"/>
</dbReference>
<dbReference type="GO" id="GO:0008270">
    <property type="term" value="F:zinc ion binding"/>
    <property type="evidence" value="ECO:0007669"/>
    <property type="project" value="UniProtKB-KW"/>
</dbReference>
<keyword evidence="5" id="KW-0443">Lipid metabolism</keyword>
<dbReference type="Gene3D" id="3.40.1090.10">
    <property type="entry name" value="Cytosolic phospholipase A2 catalytic domain"/>
    <property type="match status" value="1"/>
</dbReference>
<evidence type="ECO:0000256" key="6">
    <source>
        <dbReference type="PROSITE-ProRule" id="PRU00175"/>
    </source>
</evidence>
<dbReference type="Gene3D" id="3.30.40.10">
    <property type="entry name" value="Zinc/RING finger domain, C3HC4 (zinc finger)"/>
    <property type="match status" value="1"/>
</dbReference>
<dbReference type="PROSITE" id="PS50089">
    <property type="entry name" value="ZF_RING_2"/>
    <property type="match status" value="1"/>
</dbReference>
<keyword evidence="2 6" id="KW-0863">Zinc-finger</keyword>
<dbReference type="InterPro" id="IPR016035">
    <property type="entry name" value="Acyl_Trfase/lysoPLipase"/>
</dbReference>
<evidence type="ECO:0000256" key="3">
    <source>
        <dbReference type="ARBA" id="ARBA00022801"/>
    </source>
</evidence>
<organism evidence="9 10">
    <name type="scientific">Talaromyces pinophilus</name>
    <name type="common">Penicillium pinophilum</name>
    <dbReference type="NCBI Taxonomy" id="128442"/>
    <lineage>
        <taxon>Eukaryota</taxon>
        <taxon>Fungi</taxon>
        <taxon>Dikarya</taxon>
        <taxon>Ascomycota</taxon>
        <taxon>Pezizomycotina</taxon>
        <taxon>Eurotiomycetes</taxon>
        <taxon>Eurotiomycetidae</taxon>
        <taxon>Eurotiales</taxon>
        <taxon>Trichocomaceae</taxon>
        <taxon>Talaromyces</taxon>
        <taxon>Talaromyces sect. Talaromyces</taxon>
    </lineage>
</organism>
<dbReference type="GO" id="GO:0016020">
    <property type="term" value="C:membrane"/>
    <property type="evidence" value="ECO:0007669"/>
    <property type="project" value="TreeGrafter"/>
</dbReference>
<evidence type="ECO:0000256" key="5">
    <source>
        <dbReference type="ARBA" id="ARBA00022963"/>
    </source>
</evidence>
<protein>
    <recommendedName>
        <fullName evidence="8">RING-type domain-containing protein</fullName>
    </recommendedName>
</protein>